<evidence type="ECO:0000313" key="5">
    <source>
        <dbReference type="Proteomes" id="UP000061018"/>
    </source>
</evidence>
<sequence length="77" mass="8399">MPNYLPIDGDSTDVPPKCHGRMGNGSRIDKMTPGLYRITQVTEREPGCTCADPGLGGKCANRRWGTGRVQRLVLLGR</sequence>
<gene>
    <name evidence="2" type="ORF">SAM23877_7431</name>
    <name evidence="4" type="ORF">SAMR0205</name>
    <name evidence="3" type="ORF">SAMR0206</name>
</gene>
<feature type="region of interest" description="Disordered" evidence="1">
    <location>
        <begin position="1"/>
        <end position="30"/>
    </location>
</feature>
<dbReference type="KEGG" id="samb:SAM23877_7431"/>
<reference evidence="2" key="5">
    <citation type="submission" date="2015-07" db="EMBL/GenBank/DDBJ databases">
        <title>Complete genome sequence of Streptomyces ambofaciens ATCC 23877, the spiramycin producer.</title>
        <authorList>
            <person name="Thibessard A."/>
            <person name="Haas D."/>
            <person name="Gerbaud C."/>
            <person name="Aigle B."/>
            <person name="Lautru S."/>
            <person name="Pernodet J.-L."/>
            <person name="Leblond P."/>
        </authorList>
    </citation>
    <scope>NUCLEOTIDE SEQUENCE [LARGE SCALE GENOMIC DNA]</scope>
    <source>
        <strain evidence="2">ATCC 23877</strain>
    </source>
</reference>
<protein>
    <submittedName>
        <fullName evidence="3">Uncharacterized protein SAMR0206</fullName>
    </submittedName>
</protein>
<evidence type="ECO:0000313" key="4">
    <source>
        <dbReference type="EMBL" id="CAJ87914.1"/>
    </source>
</evidence>
<accession>Q1RQN0</accession>
<dbReference type="EMBL" id="AJ937741">
    <property type="protein sequence ID" value="CAI78409.1"/>
    <property type="molecule type" value="Genomic_DNA"/>
</dbReference>
<dbReference type="Proteomes" id="UP000061018">
    <property type="component" value="Chromosome"/>
</dbReference>
<reference evidence="5" key="4">
    <citation type="journal article" date="2015" name="J. Biotechnol.">
        <title>Complete genome sequence of Streptomyces ambofaciens ATCC 23877, the spiramycin producer.</title>
        <authorList>
            <person name="Thibessard A."/>
            <person name="Haas D."/>
            <person name="Gerbaud C."/>
            <person name="Aigle B."/>
            <person name="Lautru S."/>
            <person name="Pernodet J.L."/>
            <person name="Leblond P."/>
        </authorList>
    </citation>
    <scope>NUCLEOTIDE SEQUENCE [LARGE SCALE GENOMIC DNA]</scope>
    <source>
        <strain evidence="5">ATCC 23877 / 3486 / DSM 40053 / JCM 4204 / NBRC 12836 / NRRL B-2516</strain>
    </source>
</reference>
<organism evidence="3">
    <name type="scientific">Streptomyces ambofaciens (strain ATCC 23877 / 3486 / DSM 40053 / JCM 4204 / NBRC 12836 / NRRL B-2516)</name>
    <dbReference type="NCBI Taxonomy" id="278992"/>
    <lineage>
        <taxon>Bacteria</taxon>
        <taxon>Bacillati</taxon>
        <taxon>Actinomycetota</taxon>
        <taxon>Actinomycetes</taxon>
        <taxon>Kitasatosporales</taxon>
        <taxon>Streptomycetaceae</taxon>
        <taxon>Streptomyces</taxon>
    </lineage>
</organism>
<dbReference type="EMBL" id="AM238664">
    <property type="protein sequence ID" value="CAJ87914.1"/>
    <property type="molecule type" value="Genomic_DNA"/>
</dbReference>
<reference evidence="3" key="1">
    <citation type="journal article" date="2006" name="J. Bacteriol.">
        <title>Intraspecific variability of the terminal inverted repeats of the linear chromosome of Streptomyces ambofaciens.</title>
        <authorList>
            <person name="Choulet F."/>
            <person name="Gallois A."/>
            <person name="Aigle B."/>
            <person name="Mangenot S."/>
            <person name="Gerbaud C."/>
            <person name="Truong C."/>
            <person name="Francou F.X."/>
            <person name="Borges F."/>
            <person name="Fourrier C."/>
            <person name="Guerineau M."/>
            <person name="Decaris B."/>
            <person name="Barbe V."/>
            <person name="Pernodet J.L."/>
            <person name="Leblond P."/>
        </authorList>
    </citation>
    <scope>NUCLEOTIDE SEQUENCE</scope>
    <source>
        <strain evidence="3">ATCC 23877</strain>
    </source>
</reference>
<reference evidence="4" key="3">
    <citation type="journal article" date="2006" name="Mol. Biol. Evol.">
        <title>Evolution of the terminal regions of the Streptomyces linear chromosome.</title>
        <authorList>
            <person name="Choulet F."/>
            <person name="Aigle B."/>
            <person name="Gallois A."/>
            <person name="Mangenot S."/>
            <person name="Gerbaud C."/>
            <person name="Truong C."/>
            <person name="Francou F.X."/>
            <person name="Fourrier C."/>
            <person name="Guerineau M."/>
            <person name="Decaris B."/>
            <person name="Barbe V."/>
            <person name="Pernodet J.L."/>
            <person name="Leblond P."/>
        </authorList>
    </citation>
    <scope>NUCLEOTIDE SEQUENCE</scope>
    <source>
        <strain evidence="4">ATCC 23877</strain>
    </source>
</reference>
<proteinExistence type="predicted"/>
<name>Q1RQN0_STRA7</name>
<evidence type="ECO:0000256" key="1">
    <source>
        <dbReference type="SAM" id="MobiDB-lite"/>
    </source>
</evidence>
<dbReference type="AlphaFoldDB" id="Q1RQN0"/>
<dbReference type="EMBL" id="CP012382">
    <property type="protein sequence ID" value="AKZ60472.1"/>
    <property type="molecule type" value="Genomic_DNA"/>
</dbReference>
<evidence type="ECO:0000313" key="2">
    <source>
        <dbReference type="EMBL" id="AKZ60472.1"/>
    </source>
</evidence>
<reference evidence="4" key="2">
    <citation type="journal article" date="2006" name="Microbiology (Mosc.)">
        <title>Multiple biosynthetic and uptake systems mediate siderophore-dependent iron acquisition in Streptomyces coelicolor A3(2) and Streptomyces ambofaciens ATCC 23877.</title>
        <authorList>
            <person name="Barona-Gomez F."/>
            <person name="Lautru S."/>
            <person name="Francou F.X."/>
            <person name="Leblond P."/>
            <person name="Pernodet J.L."/>
            <person name="Challis G.L."/>
        </authorList>
    </citation>
    <scope>NUCLEOTIDE SEQUENCE</scope>
    <source>
        <strain evidence="4">ATCC 23877</strain>
    </source>
</reference>
<evidence type="ECO:0000313" key="3">
    <source>
        <dbReference type="EMBL" id="CAI78409.1"/>
    </source>
</evidence>